<organism evidence="12 13">
    <name type="scientific">Brevibacillus brevis</name>
    <name type="common">Bacillus brevis</name>
    <dbReference type="NCBI Taxonomy" id="1393"/>
    <lineage>
        <taxon>Bacteria</taxon>
        <taxon>Bacillati</taxon>
        <taxon>Bacillota</taxon>
        <taxon>Bacilli</taxon>
        <taxon>Bacillales</taxon>
        <taxon>Paenibacillaceae</taxon>
        <taxon>Brevibacillus</taxon>
    </lineage>
</organism>
<evidence type="ECO:0000256" key="5">
    <source>
        <dbReference type="ARBA" id="ARBA00022597"/>
    </source>
</evidence>
<accession>A0ABY9T3X3</accession>
<feature type="transmembrane region" description="Helical" evidence="11">
    <location>
        <begin position="130"/>
        <end position="148"/>
    </location>
</feature>
<proteinExistence type="predicted"/>
<evidence type="ECO:0000313" key="12">
    <source>
        <dbReference type="EMBL" id="WNC14795.1"/>
    </source>
</evidence>
<feature type="transmembrane region" description="Helical" evidence="11">
    <location>
        <begin position="361"/>
        <end position="379"/>
    </location>
</feature>
<feature type="transmembrane region" description="Helical" evidence="11">
    <location>
        <begin position="168"/>
        <end position="187"/>
    </location>
</feature>
<feature type="transmembrane region" description="Helical" evidence="11">
    <location>
        <begin position="58"/>
        <end position="75"/>
    </location>
</feature>
<sequence length="385" mass="41076">MQPGVAQVKDQKLSFKFDIRAYTLIIALIFIAILFTFLTDGDFLTSRNLSNLFRQMSVISILAIGMTLVIVAAQIDLSVGSIVGLTGGIAAILQVWFGWGTLPAVLVAILAGAVIGLMQGWLVAYKAVPAFIVTLGGMMVWRGVLLGMSHGETVAPLQDSFVSIGQSYLPYVWGYILAALVCVAIFFSTVRRRRKREKLQLPLNSAAADYGVALACMVIGMGFAYMMNRYYGIPIPMLIVLVLALVFVFITTKTGFGRYIYAIGGNVEAAKFSGIHIKNHMLAVFVMMGALAGVAGVVLTGRLNAATVGAGQSFELDAIAACVIGGTSLSGGTGTILGSVIGALVMVSLDNGMSMMNVEPFWQYIVKGSILVFAVWLDIATKNKR</sequence>
<feature type="transmembrane region" description="Helical" evidence="11">
    <location>
        <begin position="318"/>
        <end position="349"/>
    </location>
</feature>
<protein>
    <recommendedName>
        <fullName evidence="10">Xylose transport system permease protein XylH</fullName>
    </recommendedName>
</protein>
<evidence type="ECO:0000256" key="2">
    <source>
        <dbReference type="ARBA" id="ARBA00022448"/>
    </source>
</evidence>
<dbReference type="CDD" id="cd06579">
    <property type="entry name" value="TM_PBP1_transp_AraH_like"/>
    <property type="match status" value="1"/>
</dbReference>
<keyword evidence="3" id="KW-1003">Cell membrane</keyword>
<comment type="subcellular location">
    <subcellularLocation>
        <location evidence="1">Cell membrane</location>
        <topology evidence="1">Multi-pass membrane protein</topology>
    </subcellularLocation>
</comment>
<keyword evidence="6 11" id="KW-0812">Transmembrane</keyword>
<gene>
    <name evidence="12" type="primary">gguB</name>
    <name evidence="12" type="ORF">RGB73_29750</name>
</gene>
<evidence type="ECO:0000256" key="11">
    <source>
        <dbReference type="SAM" id="Phobius"/>
    </source>
</evidence>
<keyword evidence="4" id="KW-0997">Cell inner membrane</keyword>
<evidence type="ECO:0000256" key="3">
    <source>
        <dbReference type="ARBA" id="ARBA00022475"/>
    </source>
</evidence>
<evidence type="ECO:0000256" key="10">
    <source>
        <dbReference type="ARBA" id="ARBA00035686"/>
    </source>
</evidence>
<feature type="transmembrane region" description="Helical" evidence="11">
    <location>
        <begin position="82"/>
        <end position="99"/>
    </location>
</feature>
<keyword evidence="13" id="KW-1185">Reference proteome</keyword>
<evidence type="ECO:0000256" key="1">
    <source>
        <dbReference type="ARBA" id="ARBA00004651"/>
    </source>
</evidence>
<comment type="function">
    <text evidence="9">Part of the binding-protein-dependent transport system for D-xylose. Probably responsible for the translocation of the substrate across the membrane.</text>
</comment>
<keyword evidence="7 11" id="KW-1133">Transmembrane helix</keyword>
<evidence type="ECO:0000256" key="4">
    <source>
        <dbReference type="ARBA" id="ARBA00022519"/>
    </source>
</evidence>
<dbReference type="EMBL" id="CP134050">
    <property type="protein sequence ID" value="WNC14795.1"/>
    <property type="molecule type" value="Genomic_DNA"/>
</dbReference>
<dbReference type="Proteomes" id="UP001256827">
    <property type="component" value="Chromosome"/>
</dbReference>
<feature type="transmembrane region" description="Helical" evidence="11">
    <location>
        <begin position="281"/>
        <end position="298"/>
    </location>
</feature>
<feature type="transmembrane region" description="Helical" evidence="11">
    <location>
        <begin position="105"/>
        <end position="123"/>
    </location>
</feature>
<dbReference type="PANTHER" id="PTHR32196">
    <property type="entry name" value="ABC TRANSPORTER PERMEASE PROTEIN YPHD-RELATED-RELATED"/>
    <property type="match status" value="1"/>
</dbReference>
<evidence type="ECO:0000313" key="13">
    <source>
        <dbReference type="Proteomes" id="UP001256827"/>
    </source>
</evidence>
<feature type="transmembrane region" description="Helical" evidence="11">
    <location>
        <begin position="21"/>
        <end position="38"/>
    </location>
</feature>
<keyword evidence="5" id="KW-0762">Sugar transport</keyword>
<dbReference type="InterPro" id="IPR001851">
    <property type="entry name" value="ABC_transp_permease"/>
</dbReference>
<evidence type="ECO:0000256" key="8">
    <source>
        <dbReference type="ARBA" id="ARBA00023136"/>
    </source>
</evidence>
<evidence type="ECO:0000256" key="9">
    <source>
        <dbReference type="ARBA" id="ARBA00035611"/>
    </source>
</evidence>
<feature type="transmembrane region" description="Helical" evidence="11">
    <location>
        <begin position="233"/>
        <end position="251"/>
    </location>
</feature>
<dbReference type="Pfam" id="PF02653">
    <property type="entry name" value="BPD_transp_2"/>
    <property type="match status" value="1"/>
</dbReference>
<keyword evidence="8 11" id="KW-0472">Membrane</keyword>
<dbReference type="PANTHER" id="PTHR32196:SF32">
    <property type="entry name" value="XYLOSE TRANSPORT SYSTEM PERMEASE PROTEIN XYLH"/>
    <property type="match status" value="1"/>
</dbReference>
<keyword evidence="2" id="KW-0813">Transport</keyword>
<evidence type="ECO:0000256" key="7">
    <source>
        <dbReference type="ARBA" id="ARBA00022989"/>
    </source>
</evidence>
<reference evidence="12 13" key="1">
    <citation type="submission" date="2023-09" db="EMBL/GenBank/DDBJ databases">
        <title>Complete Genome and Methylome dissection of Bacillus brevis NEB573 original source of BbsI restriction endonuclease.</title>
        <authorList>
            <person name="Fomenkov A."/>
            <person name="Roberts R.D."/>
        </authorList>
    </citation>
    <scope>NUCLEOTIDE SEQUENCE [LARGE SCALE GENOMIC DNA]</scope>
    <source>
        <strain evidence="12 13">NEB573</strain>
    </source>
</reference>
<evidence type="ECO:0000256" key="6">
    <source>
        <dbReference type="ARBA" id="ARBA00022692"/>
    </source>
</evidence>
<name>A0ABY9T3X3_BREBE</name>
<dbReference type="RefSeq" id="WP_310767486.1">
    <property type="nucleotide sequence ID" value="NZ_CP134050.1"/>
</dbReference>